<reference evidence="8 9" key="1">
    <citation type="submission" date="2013-07" db="EMBL/GenBank/DDBJ databases">
        <authorList>
            <person name="Genoscope - CEA"/>
        </authorList>
    </citation>
    <scope>NUCLEOTIDE SEQUENCE [LARGE SCALE GENOMIC DNA]</scope>
    <source>
        <strain evidence="8 9">G6</strain>
    </source>
</reference>
<dbReference type="InterPro" id="IPR050382">
    <property type="entry name" value="MFS_Na/Anion_cotransporter"/>
</dbReference>
<keyword evidence="2 6" id="KW-0812">Transmembrane</keyword>
<evidence type="ECO:0000256" key="3">
    <source>
        <dbReference type="ARBA" id="ARBA00022989"/>
    </source>
</evidence>
<dbReference type="EMBL" id="FO704551">
    <property type="protein sequence ID" value="CDG21829.1"/>
    <property type="molecule type" value="Genomic_DNA"/>
</dbReference>
<organism evidence="8 9">
    <name type="scientific">Xenorhabdus poinarii G6</name>
    <dbReference type="NCBI Taxonomy" id="1354304"/>
    <lineage>
        <taxon>Bacteria</taxon>
        <taxon>Pseudomonadati</taxon>
        <taxon>Pseudomonadota</taxon>
        <taxon>Gammaproteobacteria</taxon>
        <taxon>Enterobacterales</taxon>
        <taxon>Morganellaceae</taxon>
        <taxon>Xenorhabdus</taxon>
    </lineage>
</organism>
<dbReference type="STRING" id="1354304.XPG1_2174"/>
<dbReference type="CDD" id="cd17319">
    <property type="entry name" value="MFS_ExuT_GudP_like"/>
    <property type="match status" value="1"/>
</dbReference>
<dbReference type="InterPro" id="IPR020846">
    <property type="entry name" value="MFS_dom"/>
</dbReference>
<evidence type="ECO:0000256" key="2">
    <source>
        <dbReference type="ARBA" id="ARBA00022692"/>
    </source>
</evidence>
<dbReference type="AlphaFoldDB" id="A0A068R486"/>
<dbReference type="PROSITE" id="PS50850">
    <property type="entry name" value="MFS"/>
    <property type="match status" value="1"/>
</dbReference>
<dbReference type="InterPro" id="IPR036259">
    <property type="entry name" value="MFS_trans_sf"/>
</dbReference>
<evidence type="ECO:0000259" key="7">
    <source>
        <dbReference type="PROSITE" id="PS50850"/>
    </source>
</evidence>
<evidence type="ECO:0000313" key="9">
    <source>
        <dbReference type="Proteomes" id="UP000032735"/>
    </source>
</evidence>
<feature type="transmembrane region" description="Helical" evidence="6">
    <location>
        <begin position="280"/>
        <end position="300"/>
    </location>
</feature>
<keyword evidence="9" id="KW-1185">Reference proteome</keyword>
<feature type="transmembrane region" description="Helical" evidence="6">
    <location>
        <begin position="242"/>
        <end position="260"/>
    </location>
</feature>
<dbReference type="InterPro" id="IPR011701">
    <property type="entry name" value="MFS"/>
</dbReference>
<feature type="transmembrane region" description="Helical" evidence="6">
    <location>
        <begin position="71"/>
        <end position="91"/>
    </location>
</feature>
<comment type="similarity">
    <text evidence="5">Belongs to the major facilitator superfamily. Phthalate permease family.</text>
</comment>
<comment type="subcellular location">
    <subcellularLocation>
        <location evidence="1">Membrane</location>
        <topology evidence="1">Multi-pass membrane protein</topology>
    </subcellularLocation>
</comment>
<dbReference type="GO" id="GO:0016020">
    <property type="term" value="C:membrane"/>
    <property type="evidence" value="ECO:0007669"/>
    <property type="project" value="UniProtKB-SubCell"/>
</dbReference>
<dbReference type="SUPFAM" id="SSF103473">
    <property type="entry name" value="MFS general substrate transporter"/>
    <property type="match status" value="1"/>
</dbReference>
<dbReference type="HOGENOM" id="CLU_001265_5_1_6"/>
<dbReference type="PANTHER" id="PTHR11662">
    <property type="entry name" value="SOLUTE CARRIER FAMILY 17"/>
    <property type="match status" value="1"/>
</dbReference>
<feature type="transmembrane region" description="Helical" evidence="6">
    <location>
        <begin position="337"/>
        <end position="354"/>
    </location>
</feature>
<feature type="transmembrane region" description="Helical" evidence="6">
    <location>
        <begin position="12"/>
        <end position="27"/>
    </location>
</feature>
<feature type="transmembrane region" description="Helical" evidence="6">
    <location>
        <begin position="137"/>
        <end position="160"/>
    </location>
</feature>
<dbReference type="Proteomes" id="UP000032735">
    <property type="component" value="Chromosome"/>
</dbReference>
<accession>A0A068R486</accession>
<dbReference type="PANTHER" id="PTHR11662:SF333">
    <property type="entry name" value="D-GALACTONATE TRANSPORTER"/>
    <property type="match status" value="1"/>
</dbReference>
<proteinExistence type="inferred from homology"/>
<protein>
    <submittedName>
        <fullName evidence="8">D-galactonate transporter</fullName>
    </submittedName>
</protein>
<evidence type="ECO:0000256" key="4">
    <source>
        <dbReference type="ARBA" id="ARBA00023136"/>
    </source>
</evidence>
<evidence type="ECO:0000313" key="8">
    <source>
        <dbReference type="EMBL" id="CDG21829.1"/>
    </source>
</evidence>
<dbReference type="GO" id="GO:0022857">
    <property type="term" value="F:transmembrane transporter activity"/>
    <property type="evidence" value="ECO:0007669"/>
    <property type="project" value="InterPro"/>
</dbReference>
<feature type="transmembrane region" description="Helical" evidence="6">
    <location>
        <begin position="401"/>
        <end position="423"/>
    </location>
</feature>
<dbReference type="RefSeq" id="WP_045958901.1">
    <property type="nucleotide sequence ID" value="NZ_FO704551.1"/>
</dbReference>
<keyword evidence="4 6" id="KW-0472">Membrane</keyword>
<dbReference type="Pfam" id="PF07690">
    <property type="entry name" value="MFS_1"/>
    <property type="match status" value="1"/>
</dbReference>
<sequence length="436" mass="48438">MQISERPTRRRYFVVFMLFVIVIINYIDRANLAIASPHIEAEFGLSSVQMGYIFSAFGWTYALFQIPGGQFLDLIGSKITYFIAILGWSTATLFQGFANGFISLLTLRAITGVFEAPSFPTNNRVISSWYPEQERAGAIAIYTSGQYVGLAFFTPVLIWVQHVLSWHWVFIMTGTVGIFWSFFWLMKYKSVNQDQKVNEAERQHILSGGAISDDEDIQGENKTKARHKLTLTDWKLVFHPKLLGVYIVQFALATTVWFFLTWFPTYLSKGRDIDLSTTELMTAIPFIAAFLGVISGGFLADKLVRMGKSIGIARKTPILIGLVLSMSIVLANYTTNINIIVCLLAIAFFGNGFASQAWSLVSSMAPVHLIGTSGGCFNFFGALGGVSVPIIVGYLAQYYGFVPALVYIALVVLLSIISFLFLIGKVERIKHAGLAY</sequence>
<evidence type="ECO:0000256" key="1">
    <source>
        <dbReference type="ARBA" id="ARBA00004141"/>
    </source>
</evidence>
<dbReference type="KEGG" id="xpo:XPG1_2174"/>
<feature type="transmembrane region" description="Helical" evidence="6">
    <location>
        <begin position="312"/>
        <end position="331"/>
    </location>
</feature>
<dbReference type="Gene3D" id="1.20.1250.20">
    <property type="entry name" value="MFS general substrate transporter like domains"/>
    <property type="match status" value="2"/>
</dbReference>
<name>A0A068R486_9GAMM</name>
<gene>
    <name evidence="8" type="primary">dgoT</name>
    <name evidence="8" type="ORF">XPG1_2174</name>
</gene>
<feature type="domain" description="Major facilitator superfamily (MFS) profile" evidence="7">
    <location>
        <begin position="14"/>
        <end position="427"/>
    </location>
</feature>
<feature type="transmembrane region" description="Helical" evidence="6">
    <location>
        <begin position="375"/>
        <end position="395"/>
    </location>
</feature>
<keyword evidence="3 6" id="KW-1133">Transmembrane helix</keyword>
<dbReference type="NCBIfam" id="TIGR00893">
    <property type="entry name" value="2A0114"/>
    <property type="match status" value="1"/>
</dbReference>
<evidence type="ECO:0000256" key="6">
    <source>
        <dbReference type="SAM" id="Phobius"/>
    </source>
</evidence>
<dbReference type="OrthoDB" id="9771451at2"/>
<evidence type="ECO:0000256" key="5">
    <source>
        <dbReference type="ARBA" id="ARBA00038514"/>
    </source>
</evidence>
<feature type="transmembrane region" description="Helical" evidence="6">
    <location>
        <begin position="166"/>
        <end position="186"/>
    </location>
</feature>